<protein>
    <recommendedName>
        <fullName evidence="1">GGDEF domain-containing protein</fullName>
    </recommendedName>
</protein>
<dbReference type="SMART" id="SM00065">
    <property type="entry name" value="GAF"/>
    <property type="match status" value="1"/>
</dbReference>
<dbReference type="NCBIfam" id="TIGR00254">
    <property type="entry name" value="GGDEF"/>
    <property type="match status" value="1"/>
</dbReference>
<evidence type="ECO:0000313" key="3">
    <source>
        <dbReference type="Proteomes" id="UP000838686"/>
    </source>
</evidence>
<evidence type="ECO:0000259" key="1">
    <source>
        <dbReference type="PROSITE" id="PS50887"/>
    </source>
</evidence>
<dbReference type="InterPro" id="IPR043128">
    <property type="entry name" value="Rev_trsase/Diguanyl_cyclase"/>
</dbReference>
<dbReference type="PANTHER" id="PTHR45138:SF9">
    <property type="entry name" value="DIGUANYLATE CYCLASE DGCM-RELATED"/>
    <property type="match status" value="1"/>
</dbReference>
<keyword evidence="3" id="KW-1185">Reference proteome</keyword>
<dbReference type="RefSeq" id="WP_236343000.1">
    <property type="nucleotide sequence ID" value="NZ_CAKMMF010000013.1"/>
</dbReference>
<sequence length="638" mass="72389">MKKQMLHHNDFMTDNNCSGNQHEPIWLANTADINETEYHFLKNVLESSFRQWLKEVEELEIFDHALVLCDAQGGILRSAGRSTLSQEDNAKVQSLAALACRTNEQQQDGRTAVLPITKRSEKKAFAAIAVVESLRQSGGNLSMKAAVLLFRSIVYRNFEQMLIQDLFNQQKLIEKEAKRRETMFQVAKRLHDQNDVNEVLNVLLLDVERLYPYANFDLYLSQDHVNGDDRVKSLLFRQADNDINAKAFLEGSPIIDNDDSGMVKLAIPMSGKQAVYGVFSIAMRTELWDESDLRVFIMLADTAGSAFENAKLFEQSNALIGELQIINEITKRLNQSLRLNEIFQFAMNELLTIFKADYCTVLQLNKETEGFHVMSSNLPKEVEEGFSTDYGFCGIVYETKEPLIISDYASTRVVHSQLMDDTSSRSLIAAPIMASTEVVGVIMVMHQSPNYFSYDNYKLLQMLSTHIGLAISNASLHAEVRRMVITDNLTGLHARHYLNKQIQSKQRKDPCGSLVLVDLDHFKRVNDTYGHLIGDRILIAVSDVIRSCIRDSDIAARWGGEELAVYLPQIRSEQAYRIAERIRSRVEQDTDPSVTVSCGISEWTYEDEKISVESLFYRADMALYEAKNNGRNRISVGV</sequence>
<reference evidence="2" key="1">
    <citation type="submission" date="2022-01" db="EMBL/GenBank/DDBJ databases">
        <authorList>
            <person name="Criscuolo A."/>
        </authorList>
    </citation>
    <scope>NUCLEOTIDE SEQUENCE</scope>
    <source>
        <strain evidence="2">CIP111893</strain>
    </source>
</reference>
<proteinExistence type="predicted"/>
<dbReference type="Pfam" id="PF00990">
    <property type="entry name" value="GGDEF"/>
    <property type="match status" value="1"/>
</dbReference>
<dbReference type="InterPro" id="IPR003018">
    <property type="entry name" value="GAF"/>
</dbReference>
<dbReference type="Pfam" id="PF13185">
    <property type="entry name" value="GAF_2"/>
    <property type="match status" value="1"/>
</dbReference>
<dbReference type="Gene3D" id="3.30.70.270">
    <property type="match status" value="1"/>
</dbReference>
<dbReference type="PANTHER" id="PTHR45138">
    <property type="entry name" value="REGULATORY COMPONENTS OF SENSORY TRANSDUCTION SYSTEM"/>
    <property type="match status" value="1"/>
</dbReference>
<dbReference type="EMBL" id="CAKMMF010000013">
    <property type="protein sequence ID" value="CAH1207096.1"/>
    <property type="molecule type" value="Genomic_DNA"/>
</dbReference>
<dbReference type="InterPro" id="IPR000160">
    <property type="entry name" value="GGDEF_dom"/>
</dbReference>
<dbReference type="SMART" id="SM00267">
    <property type="entry name" value="GGDEF"/>
    <property type="match status" value="1"/>
</dbReference>
<dbReference type="InterPro" id="IPR029016">
    <property type="entry name" value="GAF-like_dom_sf"/>
</dbReference>
<name>A0ABM9CA14_9BACL</name>
<dbReference type="SUPFAM" id="SSF55781">
    <property type="entry name" value="GAF domain-like"/>
    <property type="match status" value="2"/>
</dbReference>
<dbReference type="InterPro" id="IPR050469">
    <property type="entry name" value="Diguanylate_Cyclase"/>
</dbReference>
<dbReference type="SUPFAM" id="SSF55073">
    <property type="entry name" value="Nucleotide cyclase"/>
    <property type="match status" value="1"/>
</dbReference>
<dbReference type="CDD" id="cd01949">
    <property type="entry name" value="GGDEF"/>
    <property type="match status" value="1"/>
</dbReference>
<dbReference type="PROSITE" id="PS50887">
    <property type="entry name" value="GGDEF"/>
    <property type="match status" value="1"/>
</dbReference>
<feature type="domain" description="GGDEF" evidence="1">
    <location>
        <begin position="510"/>
        <end position="638"/>
    </location>
</feature>
<dbReference type="Gene3D" id="3.30.450.40">
    <property type="match status" value="2"/>
</dbReference>
<accession>A0ABM9CA14</accession>
<comment type="caution">
    <text evidence="2">The sequence shown here is derived from an EMBL/GenBank/DDBJ whole genome shotgun (WGS) entry which is preliminary data.</text>
</comment>
<gene>
    <name evidence="2" type="ORF">PAECIP111893_02690</name>
</gene>
<evidence type="ECO:0000313" key="2">
    <source>
        <dbReference type="EMBL" id="CAH1207096.1"/>
    </source>
</evidence>
<dbReference type="Proteomes" id="UP000838686">
    <property type="component" value="Unassembled WGS sequence"/>
</dbReference>
<organism evidence="2 3">
    <name type="scientific">Paenibacillus plantiphilus</name>
    <dbReference type="NCBI Taxonomy" id="2905650"/>
    <lineage>
        <taxon>Bacteria</taxon>
        <taxon>Bacillati</taxon>
        <taxon>Bacillota</taxon>
        <taxon>Bacilli</taxon>
        <taxon>Bacillales</taxon>
        <taxon>Paenibacillaceae</taxon>
        <taxon>Paenibacillus</taxon>
    </lineage>
</organism>
<dbReference type="InterPro" id="IPR029787">
    <property type="entry name" value="Nucleotide_cyclase"/>
</dbReference>